<reference evidence="1 2" key="1">
    <citation type="journal article" date="2018" name="Mol. Plant">
        <title>The genome of Artemisia annua provides insight into the evolution of Asteraceae family and artemisinin biosynthesis.</title>
        <authorList>
            <person name="Shen Q."/>
            <person name="Zhang L."/>
            <person name="Liao Z."/>
            <person name="Wang S."/>
            <person name="Yan T."/>
            <person name="Shi P."/>
            <person name="Liu M."/>
            <person name="Fu X."/>
            <person name="Pan Q."/>
            <person name="Wang Y."/>
            <person name="Lv Z."/>
            <person name="Lu X."/>
            <person name="Zhang F."/>
            <person name="Jiang W."/>
            <person name="Ma Y."/>
            <person name="Chen M."/>
            <person name="Hao X."/>
            <person name="Li L."/>
            <person name="Tang Y."/>
            <person name="Lv G."/>
            <person name="Zhou Y."/>
            <person name="Sun X."/>
            <person name="Brodelius P.E."/>
            <person name="Rose J.K.C."/>
            <person name="Tang K."/>
        </authorList>
    </citation>
    <scope>NUCLEOTIDE SEQUENCE [LARGE SCALE GENOMIC DNA]</scope>
    <source>
        <strain evidence="2">cv. Huhao1</strain>
        <tissue evidence="1">Leaf</tissue>
    </source>
</reference>
<dbReference type="Gene3D" id="3.40.50.410">
    <property type="entry name" value="von Willebrand factor, type A domain"/>
    <property type="match status" value="1"/>
</dbReference>
<dbReference type="GO" id="GO:0043161">
    <property type="term" value="P:proteasome-mediated ubiquitin-dependent protein catabolic process"/>
    <property type="evidence" value="ECO:0007669"/>
    <property type="project" value="TreeGrafter"/>
</dbReference>
<dbReference type="InterPro" id="IPR036465">
    <property type="entry name" value="vWFA_dom_sf"/>
</dbReference>
<keyword evidence="1" id="KW-0647">Proteasome</keyword>
<dbReference type="GO" id="GO:0031593">
    <property type="term" value="F:polyubiquitin modification-dependent protein binding"/>
    <property type="evidence" value="ECO:0007669"/>
    <property type="project" value="TreeGrafter"/>
</dbReference>
<dbReference type="AlphaFoldDB" id="A0A2U1LAM4"/>
<dbReference type="PANTHER" id="PTHR10223">
    <property type="entry name" value="26S PROTEASOME NON-ATPASE REGULATORY SUBUNIT 4"/>
    <property type="match status" value="1"/>
</dbReference>
<comment type="caution">
    <text evidence="1">The sequence shown here is derived from an EMBL/GenBank/DDBJ whole genome shotgun (WGS) entry which is preliminary data.</text>
</comment>
<protein>
    <submittedName>
        <fullName evidence="1">26S proteasome non-ATPase regulatory subunit 4-like protein</fullName>
    </submittedName>
</protein>
<organism evidence="1 2">
    <name type="scientific">Artemisia annua</name>
    <name type="common">Sweet wormwood</name>
    <dbReference type="NCBI Taxonomy" id="35608"/>
    <lineage>
        <taxon>Eukaryota</taxon>
        <taxon>Viridiplantae</taxon>
        <taxon>Streptophyta</taxon>
        <taxon>Embryophyta</taxon>
        <taxon>Tracheophyta</taxon>
        <taxon>Spermatophyta</taxon>
        <taxon>Magnoliopsida</taxon>
        <taxon>eudicotyledons</taxon>
        <taxon>Gunneridae</taxon>
        <taxon>Pentapetalae</taxon>
        <taxon>asterids</taxon>
        <taxon>campanulids</taxon>
        <taxon>Asterales</taxon>
        <taxon>Asteraceae</taxon>
        <taxon>Asteroideae</taxon>
        <taxon>Anthemideae</taxon>
        <taxon>Artemisiinae</taxon>
        <taxon>Artemisia</taxon>
    </lineage>
</organism>
<keyword evidence="2" id="KW-1185">Reference proteome</keyword>
<dbReference type="GO" id="GO:0005829">
    <property type="term" value="C:cytosol"/>
    <property type="evidence" value="ECO:0007669"/>
    <property type="project" value="TreeGrafter"/>
</dbReference>
<dbReference type="PANTHER" id="PTHR10223:SF10">
    <property type="entry name" value="VWFA DOMAIN-CONTAINING PROTEIN"/>
    <property type="match status" value="1"/>
</dbReference>
<dbReference type="Proteomes" id="UP000245207">
    <property type="component" value="Unassembled WGS sequence"/>
</dbReference>
<sequence>MGEFRFKGRGTAKGLVEEPDDTINVEEEEMDDDFVDTAWENSGMPLNGRLLLRDSVFLAESVLRDDLNDKDLKKRIVVFAGGDIYDSKDDANRLGLWLKKHDIACDAVNFGHQSSSNKREVFEALVAGAQNKGNSHILHVKDDTSVSEALSSSPIIPTRVGPPPELKNKQHYLQNPYIGTAELISEMAEWMWENAEHINAAAKARRIAEAAEAEYYKI</sequence>
<dbReference type="EMBL" id="PKPP01010468">
    <property type="protein sequence ID" value="PWA46054.1"/>
    <property type="molecule type" value="Genomic_DNA"/>
</dbReference>
<dbReference type="InterPro" id="IPR027040">
    <property type="entry name" value="PSMD4"/>
</dbReference>
<evidence type="ECO:0000313" key="1">
    <source>
        <dbReference type="EMBL" id="PWA46054.1"/>
    </source>
</evidence>
<name>A0A2U1LAM4_ARTAN</name>
<dbReference type="GO" id="GO:0005634">
    <property type="term" value="C:nucleus"/>
    <property type="evidence" value="ECO:0007669"/>
    <property type="project" value="TreeGrafter"/>
</dbReference>
<accession>A0A2U1LAM4</accession>
<dbReference type="GO" id="GO:0008540">
    <property type="term" value="C:proteasome regulatory particle, base subcomplex"/>
    <property type="evidence" value="ECO:0007669"/>
    <property type="project" value="TreeGrafter"/>
</dbReference>
<evidence type="ECO:0000313" key="2">
    <source>
        <dbReference type="Proteomes" id="UP000245207"/>
    </source>
</evidence>
<gene>
    <name evidence="1" type="ORF">CTI12_AA512610</name>
</gene>
<dbReference type="STRING" id="35608.A0A2U1LAM4"/>
<proteinExistence type="predicted"/>